<dbReference type="Proteomes" id="UP000230273">
    <property type="component" value="Unassembled WGS sequence"/>
</dbReference>
<proteinExistence type="predicted"/>
<comment type="caution">
    <text evidence="1">The sequence shown here is derived from an EMBL/GenBank/DDBJ whole genome shotgun (WGS) entry which is preliminary data.</text>
</comment>
<evidence type="ECO:0000313" key="1">
    <source>
        <dbReference type="EMBL" id="PIP23680.1"/>
    </source>
</evidence>
<dbReference type="EMBL" id="PCRP01000031">
    <property type="protein sequence ID" value="PIP23680.1"/>
    <property type="molecule type" value="Genomic_DNA"/>
</dbReference>
<sequence length="72" mass="8643">MTLEVRRQEKENTQSLIRRFTRGLQQSGILLRAKKLRFRHRPKSHGAKKKAALRRVELKQEYEKMRKLGKAE</sequence>
<protein>
    <recommendedName>
        <fullName evidence="3">30S ribosomal protein S21</fullName>
    </recommendedName>
</protein>
<name>A0A2G9YWT1_9BACT</name>
<dbReference type="AlphaFoldDB" id="A0A2G9YWT1"/>
<organism evidence="1 2">
    <name type="scientific">Candidatus Nealsonbacteria bacterium CG23_combo_of_CG06-09_8_20_14_all_38_19</name>
    <dbReference type="NCBI Taxonomy" id="1974721"/>
    <lineage>
        <taxon>Bacteria</taxon>
        <taxon>Candidatus Nealsoniibacteriota</taxon>
    </lineage>
</organism>
<reference evidence="1 2" key="1">
    <citation type="submission" date="2017-09" db="EMBL/GenBank/DDBJ databases">
        <title>Depth-based differentiation of microbial function through sediment-hosted aquifers and enrichment of novel symbionts in the deep terrestrial subsurface.</title>
        <authorList>
            <person name="Probst A.J."/>
            <person name="Ladd B."/>
            <person name="Jarett J.K."/>
            <person name="Geller-Mcgrath D.E."/>
            <person name="Sieber C.M."/>
            <person name="Emerson J.B."/>
            <person name="Anantharaman K."/>
            <person name="Thomas B.C."/>
            <person name="Malmstrom R."/>
            <person name="Stieglmeier M."/>
            <person name="Klingl A."/>
            <person name="Woyke T."/>
            <person name="Ryan C.M."/>
            <person name="Banfield J.F."/>
        </authorList>
    </citation>
    <scope>NUCLEOTIDE SEQUENCE [LARGE SCALE GENOMIC DNA]</scope>
    <source>
        <strain evidence="1">CG23_combo_of_CG06-09_8_20_14_all_38_19</strain>
    </source>
</reference>
<accession>A0A2G9YWT1</accession>
<evidence type="ECO:0008006" key="3">
    <source>
        <dbReference type="Google" id="ProtNLM"/>
    </source>
</evidence>
<evidence type="ECO:0000313" key="2">
    <source>
        <dbReference type="Proteomes" id="UP000230273"/>
    </source>
</evidence>
<gene>
    <name evidence="1" type="ORF">COX36_02005</name>
</gene>